<reference evidence="1" key="1">
    <citation type="submission" date="2021-06" db="EMBL/GenBank/DDBJ databases">
        <authorList>
            <person name="Kallberg Y."/>
            <person name="Tangrot J."/>
            <person name="Rosling A."/>
        </authorList>
    </citation>
    <scope>NUCLEOTIDE SEQUENCE</scope>
    <source>
        <strain evidence="1">MA453B</strain>
    </source>
</reference>
<organism evidence="1 2">
    <name type="scientific">Dentiscutata erythropus</name>
    <dbReference type="NCBI Taxonomy" id="1348616"/>
    <lineage>
        <taxon>Eukaryota</taxon>
        <taxon>Fungi</taxon>
        <taxon>Fungi incertae sedis</taxon>
        <taxon>Mucoromycota</taxon>
        <taxon>Glomeromycotina</taxon>
        <taxon>Glomeromycetes</taxon>
        <taxon>Diversisporales</taxon>
        <taxon>Gigasporaceae</taxon>
        <taxon>Dentiscutata</taxon>
    </lineage>
</organism>
<evidence type="ECO:0000313" key="2">
    <source>
        <dbReference type="Proteomes" id="UP000789405"/>
    </source>
</evidence>
<feature type="non-terminal residue" evidence="1">
    <location>
        <position position="113"/>
    </location>
</feature>
<accession>A0A9N9PB13</accession>
<dbReference type="EMBL" id="CAJVPY010040388">
    <property type="protein sequence ID" value="CAG8805711.1"/>
    <property type="molecule type" value="Genomic_DNA"/>
</dbReference>
<name>A0A9N9PB13_9GLOM</name>
<proteinExistence type="predicted"/>
<evidence type="ECO:0000313" key="1">
    <source>
        <dbReference type="EMBL" id="CAG8805711.1"/>
    </source>
</evidence>
<keyword evidence="2" id="KW-1185">Reference proteome</keyword>
<dbReference type="OrthoDB" id="2410248at2759"/>
<sequence length="113" mass="13101">YSEKETHRPHIYPGFTAKSHWILSEEMKRFNEIARIKRIEFINAKFINKTSLGIWHLIPVILEEANCQKNENSLKKPQILLIINSLVSLLGNSDRSRFHGLLSKSCDDSINIL</sequence>
<dbReference type="AlphaFoldDB" id="A0A9N9PB13"/>
<gene>
    <name evidence="1" type="ORF">DERYTH_LOCUS24329</name>
</gene>
<comment type="caution">
    <text evidence="1">The sequence shown here is derived from an EMBL/GenBank/DDBJ whole genome shotgun (WGS) entry which is preliminary data.</text>
</comment>
<dbReference type="Proteomes" id="UP000789405">
    <property type="component" value="Unassembled WGS sequence"/>
</dbReference>
<protein>
    <submittedName>
        <fullName evidence="1">24253_t:CDS:1</fullName>
    </submittedName>
</protein>